<gene>
    <name evidence="9" type="ORF">So717_35500</name>
</gene>
<evidence type="ECO:0000256" key="1">
    <source>
        <dbReference type="ARBA" id="ARBA00004651"/>
    </source>
</evidence>
<dbReference type="InterPro" id="IPR045621">
    <property type="entry name" value="BPD_transp_1_N"/>
</dbReference>
<proteinExistence type="inferred from homology"/>
<evidence type="ECO:0000313" key="9">
    <source>
        <dbReference type="EMBL" id="GFE51797.1"/>
    </source>
</evidence>
<keyword evidence="3" id="KW-1003">Cell membrane</keyword>
<keyword evidence="4 7" id="KW-0812">Transmembrane</keyword>
<evidence type="ECO:0000313" key="10">
    <source>
        <dbReference type="Proteomes" id="UP000436522"/>
    </source>
</evidence>
<organism evidence="9 10">
    <name type="scientific">Roseobacter cerasinus</name>
    <dbReference type="NCBI Taxonomy" id="2602289"/>
    <lineage>
        <taxon>Bacteria</taxon>
        <taxon>Pseudomonadati</taxon>
        <taxon>Pseudomonadota</taxon>
        <taxon>Alphaproteobacteria</taxon>
        <taxon>Rhodobacterales</taxon>
        <taxon>Roseobacteraceae</taxon>
        <taxon>Roseobacter</taxon>
    </lineage>
</organism>
<evidence type="ECO:0000256" key="5">
    <source>
        <dbReference type="ARBA" id="ARBA00022989"/>
    </source>
</evidence>
<dbReference type="Proteomes" id="UP000436522">
    <property type="component" value="Unassembled WGS sequence"/>
</dbReference>
<feature type="domain" description="ABC transmembrane type-1" evidence="8">
    <location>
        <begin position="95"/>
        <end position="305"/>
    </location>
</feature>
<comment type="subcellular location">
    <subcellularLocation>
        <location evidence="1 7">Cell membrane</location>
        <topology evidence="1 7">Multi-pass membrane protein</topology>
    </subcellularLocation>
</comment>
<keyword evidence="10" id="KW-1185">Reference proteome</keyword>
<name>A0A640VVB2_9RHOB</name>
<dbReference type="RefSeq" id="WP_159979892.1">
    <property type="nucleotide sequence ID" value="NZ_BLIV01000007.1"/>
</dbReference>
<dbReference type="CDD" id="cd06261">
    <property type="entry name" value="TM_PBP2"/>
    <property type="match status" value="1"/>
</dbReference>
<dbReference type="EMBL" id="BLIV01000007">
    <property type="protein sequence ID" value="GFE51797.1"/>
    <property type="molecule type" value="Genomic_DNA"/>
</dbReference>
<accession>A0A640VVB2</accession>
<dbReference type="PANTHER" id="PTHR43163:SF3">
    <property type="entry name" value="PEPTIDE ABC TRANSPORTER PERMEASE PROTEIN"/>
    <property type="match status" value="1"/>
</dbReference>
<sequence length="314" mass="34333">MTRYITMRVLSTIPVMVLVALFVFLMLRLAPGDPASVIAGDYATAEDVARIREQLGLSDPIVVQFLRWVGALIQGDLGTSIFSGKPVTELIGQRIEPTILLALTTIIFAVVVAVPLGTIAAFRAGSLLDRVVMLFSVSGFSVPVFVLGYILIYTFSMSLKILPVQGYKSPLVEGFGPFLYHITLPTVTLSVIFIALIARMTRASVIEVLEEDYIRTARAKGQSELTILMRHALRNAAVPVVTVIGIGIALLIGGVVVTESVFNIPGLGRLVLDAVLARDYPIIQGLILFFSFIYIFINLMIDLSYTLLDPRIRY</sequence>
<evidence type="ECO:0000256" key="2">
    <source>
        <dbReference type="ARBA" id="ARBA00022448"/>
    </source>
</evidence>
<evidence type="ECO:0000256" key="4">
    <source>
        <dbReference type="ARBA" id="ARBA00022692"/>
    </source>
</evidence>
<dbReference type="InterPro" id="IPR000515">
    <property type="entry name" value="MetI-like"/>
</dbReference>
<keyword evidence="6 7" id="KW-0472">Membrane</keyword>
<dbReference type="Pfam" id="PF00528">
    <property type="entry name" value="BPD_transp_1"/>
    <property type="match status" value="1"/>
</dbReference>
<keyword evidence="2 7" id="KW-0813">Transport</keyword>
<dbReference type="PROSITE" id="PS50928">
    <property type="entry name" value="ABC_TM1"/>
    <property type="match status" value="1"/>
</dbReference>
<dbReference type="Pfam" id="PF19300">
    <property type="entry name" value="BPD_transp_1_N"/>
    <property type="match status" value="1"/>
</dbReference>
<feature type="transmembrane region" description="Helical" evidence="7">
    <location>
        <begin position="134"/>
        <end position="158"/>
    </location>
</feature>
<dbReference type="GO" id="GO:0005886">
    <property type="term" value="C:plasma membrane"/>
    <property type="evidence" value="ECO:0007669"/>
    <property type="project" value="UniProtKB-SubCell"/>
</dbReference>
<dbReference type="InterPro" id="IPR035906">
    <property type="entry name" value="MetI-like_sf"/>
</dbReference>
<evidence type="ECO:0000256" key="7">
    <source>
        <dbReference type="RuleBase" id="RU363032"/>
    </source>
</evidence>
<reference evidence="9 10" key="1">
    <citation type="submission" date="2019-12" db="EMBL/GenBank/DDBJ databases">
        <title>Roseobacter cerasinus sp. nov., isolated from seawater around aquaculture.</title>
        <authorList>
            <person name="Muramatsu S."/>
            <person name="Takabe Y."/>
            <person name="Mori K."/>
            <person name="Takaichi S."/>
            <person name="Hanada S."/>
        </authorList>
    </citation>
    <scope>NUCLEOTIDE SEQUENCE [LARGE SCALE GENOMIC DNA]</scope>
    <source>
        <strain evidence="9 10">AI77</strain>
    </source>
</reference>
<protein>
    <submittedName>
        <fullName evidence="9">ABC transporter permease</fullName>
    </submittedName>
</protein>
<feature type="transmembrane region" description="Helical" evidence="7">
    <location>
        <begin position="236"/>
        <end position="262"/>
    </location>
</feature>
<dbReference type="SUPFAM" id="SSF161098">
    <property type="entry name" value="MetI-like"/>
    <property type="match status" value="1"/>
</dbReference>
<evidence type="ECO:0000259" key="8">
    <source>
        <dbReference type="PROSITE" id="PS50928"/>
    </source>
</evidence>
<keyword evidence="5 7" id="KW-1133">Transmembrane helix</keyword>
<comment type="caution">
    <text evidence="9">The sequence shown here is derived from an EMBL/GenBank/DDBJ whole genome shotgun (WGS) entry which is preliminary data.</text>
</comment>
<comment type="similarity">
    <text evidence="7">Belongs to the binding-protein-dependent transport system permease family.</text>
</comment>
<evidence type="ECO:0000256" key="3">
    <source>
        <dbReference type="ARBA" id="ARBA00022475"/>
    </source>
</evidence>
<feature type="transmembrane region" description="Helical" evidence="7">
    <location>
        <begin position="99"/>
        <end position="122"/>
    </location>
</feature>
<dbReference type="PANTHER" id="PTHR43163">
    <property type="entry name" value="DIPEPTIDE TRANSPORT SYSTEM PERMEASE PROTEIN DPPB-RELATED"/>
    <property type="match status" value="1"/>
</dbReference>
<dbReference type="Gene3D" id="1.10.3720.10">
    <property type="entry name" value="MetI-like"/>
    <property type="match status" value="1"/>
</dbReference>
<dbReference type="AlphaFoldDB" id="A0A640VVB2"/>
<dbReference type="GO" id="GO:0055085">
    <property type="term" value="P:transmembrane transport"/>
    <property type="evidence" value="ECO:0007669"/>
    <property type="project" value="InterPro"/>
</dbReference>
<feature type="transmembrane region" description="Helical" evidence="7">
    <location>
        <begin position="178"/>
        <end position="198"/>
    </location>
</feature>
<dbReference type="OrthoDB" id="9807402at2"/>
<feature type="transmembrane region" description="Helical" evidence="7">
    <location>
        <begin position="282"/>
        <end position="308"/>
    </location>
</feature>
<evidence type="ECO:0000256" key="6">
    <source>
        <dbReference type="ARBA" id="ARBA00023136"/>
    </source>
</evidence>